<dbReference type="InterPro" id="IPR000182">
    <property type="entry name" value="GNAT_dom"/>
</dbReference>
<dbReference type="EMBL" id="VDFO01000050">
    <property type="protein sequence ID" value="MQS98404.1"/>
    <property type="molecule type" value="Genomic_DNA"/>
</dbReference>
<dbReference type="Gene3D" id="3.40.630.30">
    <property type="match status" value="1"/>
</dbReference>
<dbReference type="PROSITE" id="PS51186">
    <property type="entry name" value="GNAT"/>
    <property type="match status" value="1"/>
</dbReference>
<gene>
    <name evidence="2" type="ORF">FHL05_11120</name>
</gene>
<dbReference type="SUPFAM" id="SSF55729">
    <property type="entry name" value="Acyl-CoA N-acyltransferases (Nat)"/>
    <property type="match status" value="1"/>
</dbReference>
<sequence>MWGIKKFSELTTKELFEILYLRTKIFVVDQKRIYQEVDDQDLHSIHIFDMVDGKIAAYARVFSQDNKVSFGRVVTEPSFRGQGLGNELMKHVLKVIHDEFPNREIEIEAQAQVQGFYENFSFEAQGDTFIFQHTPHIKMTHAAISA</sequence>
<organism evidence="2 3">
    <name type="scientific">Companilactobacillus halodurans</name>
    <dbReference type="NCBI Taxonomy" id="2584183"/>
    <lineage>
        <taxon>Bacteria</taxon>
        <taxon>Bacillati</taxon>
        <taxon>Bacillota</taxon>
        <taxon>Bacilli</taxon>
        <taxon>Lactobacillales</taxon>
        <taxon>Lactobacillaceae</taxon>
        <taxon>Companilactobacillus</taxon>
    </lineage>
</organism>
<reference evidence="2 3" key="1">
    <citation type="journal article" date="2019" name="Syst. Appl. Microbiol.">
        <title>Polyphasic characterization of two novel Lactobacillus spp. isolated from blown salami packages: Description of Lactobacillus halodurans sp. nov. and Lactobacillus salsicarnum sp. nov.</title>
        <authorList>
            <person name="Schuster J.A."/>
            <person name="Klingl A."/>
            <person name="Vogel R.F."/>
            <person name="Ehrmann M.A."/>
        </authorList>
    </citation>
    <scope>NUCLEOTIDE SEQUENCE [LARGE SCALE GENOMIC DNA]</scope>
    <source>
        <strain evidence="2 3">TMW 1.1920</strain>
    </source>
</reference>
<dbReference type="Pfam" id="PF13673">
    <property type="entry name" value="Acetyltransf_10"/>
    <property type="match status" value="1"/>
</dbReference>
<dbReference type="CDD" id="cd04301">
    <property type="entry name" value="NAT_SF"/>
    <property type="match status" value="1"/>
</dbReference>
<dbReference type="Proteomes" id="UP000371423">
    <property type="component" value="Unassembled WGS sequence"/>
</dbReference>
<evidence type="ECO:0000313" key="2">
    <source>
        <dbReference type="EMBL" id="MQS98404.1"/>
    </source>
</evidence>
<keyword evidence="2" id="KW-0808">Transferase</keyword>
<protein>
    <submittedName>
        <fullName evidence="2">GNAT family N-acetyltransferase</fullName>
    </submittedName>
</protein>
<dbReference type="RefSeq" id="WP_153522732.1">
    <property type="nucleotide sequence ID" value="NZ_VDFO01000050.1"/>
</dbReference>
<keyword evidence="3" id="KW-1185">Reference proteome</keyword>
<dbReference type="OrthoDB" id="9796171at2"/>
<dbReference type="InterPro" id="IPR016181">
    <property type="entry name" value="Acyl_CoA_acyltransferase"/>
</dbReference>
<feature type="domain" description="N-acetyltransferase" evidence="1">
    <location>
        <begin position="5"/>
        <end position="144"/>
    </location>
</feature>
<accession>A0A5P1A0Q4</accession>
<dbReference type="GO" id="GO:0016747">
    <property type="term" value="F:acyltransferase activity, transferring groups other than amino-acyl groups"/>
    <property type="evidence" value="ECO:0007669"/>
    <property type="project" value="InterPro"/>
</dbReference>
<evidence type="ECO:0000259" key="1">
    <source>
        <dbReference type="PROSITE" id="PS51186"/>
    </source>
</evidence>
<name>A0A5P1A0Q4_9LACO</name>
<evidence type="ECO:0000313" key="3">
    <source>
        <dbReference type="Proteomes" id="UP000371423"/>
    </source>
</evidence>
<proteinExistence type="predicted"/>
<comment type="caution">
    <text evidence="2">The sequence shown here is derived from an EMBL/GenBank/DDBJ whole genome shotgun (WGS) entry which is preliminary data.</text>
</comment>
<dbReference type="AlphaFoldDB" id="A0A5P1A0Q4"/>